<feature type="compositionally biased region" description="Basic residues" evidence="1">
    <location>
        <begin position="1"/>
        <end position="17"/>
    </location>
</feature>
<feature type="region of interest" description="Disordered" evidence="1">
    <location>
        <begin position="58"/>
        <end position="108"/>
    </location>
</feature>
<dbReference type="RefSeq" id="WP_069457299.1">
    <property type="nucleotide sequence ID" value="NZ_LYBW01000044.1"/>
</dbReference>
<evidence type="ECO:0000313" key="3">
    <source>
        <dbReference type="Proteomes" id="UP000094342"/>
    </source>
</evidence>
<reference evidence="3" key="1">
    <citation type="submission" date="2016-05" db="EMBL/GenBank/DDBJ databases">
        <authorList>
            <person name="Li Y."/>
        </authorList>
    </citation>
    <scope>NUCLEOTIDE SEQUENCE [LARGE SCALE GENOMIC DNA]</scope>
    <source>
        <strain evidence="3">YIC4027</strain>
    </source>
</reference>
<gene>
    <name evidence="2" type="ORF">A8M32_04900</name>
</gene>
<keyword evidence="3" id="KW-1185">Reference proteome</keyword>
<evidence type="ECO:0008006" key="4">
    <source>
        <dbReference type="Google" id="ProtNLM"/>
    </source>
</evidence>
<sequence>MAKANTRKRRRSTKRKSSRDGMAPWYLAAVALIGGIVAHEHWEKFSRLPGGREVVALLSEPETKPKPKPPTPRIVRPQEHTGSIAPKPKVAVPPPMERPVEQAAPLPTGRSADSTTFYFCGIRHDNCVIDGDSFLFNGERILIADIDAPETKLAKCDEERSRGAHAKARLRELLNAGQFTVVDAPAGFVDGEAGKRRLVTRNGRSIGGILLAEGLVRKRTARPAAWCGPTTARVSG</sequence>
<name>A0A1E3VFL5_9HYPH</name>
<feature type="region of interest" description="Disordered" evidence="1">
    <location>
        <begin position="1"/>
        <end position="20"/>
    </location>
</feature>
<proteinExistence type="predicted"/>
<dbReference type="Proteomes" id="UP000094342">
    <property type="component" value="Unassembled WGS sequence"/>
</dbReference>
<comment type="caution">
    <text evidence="2">The sequence shown here is derived from an EMBL/GenBank/DDBJ whole genome shotgun (WGS) entry which is preliminary data.</text>
</comment>
<protein>
    <recommendedName>
        <fullName evidence="4">Transmembrane protein</fullName>
    </recommendedName>
</protein>
<accession>A0A1E3VFL5</accession>
<dbReference type="InterPro" id="IPR035437">
    <property type="entry name" value="SNase_OB-fold_sf"/>
</dbReference>
<evidence type="ECO:0000313" key="2">
    <source>
        <dbReference type="EMBL" id="ODR92382.1"/>
    </source>
</evidence>
<dbReference type="EMBL" id="LYBW01000044">
    <property type="protein sequence ID" value="ODR92382.1"/>
    <property type="molecule type" value="Genomic_DNA"/>
</dbReference>
<dbReference type="OrthoDB" id="7469880at2"/>
<dbReference type="Gene3D" id="2.40.50.90">
    <property type="match status" value="1"/>
</dbReference>
<evidence type="ECO:0000256" key="1">
    <source>
        <dbReference type="SAM" id="MobiDB-lite"/>
    </source>
</evidence>
<dbReference type="SUPFAM" id="SSF50199">
    <property type="entry name" value="Staphylococcal nuclease"/>
    <property type="match status" value="1"/>
</dbReference>
<dbReference type="STRING" id="1752398.A8M32_04900"/>
<dbReference type="AlphaFoldDB" id="A0A1E3VFL5"/>
<organism evidence="2 3">
    <name type="scientific">Sinorhizobium alkalisoli</name>
    <dbReference type="NCBI Taxonomy" id="1752398"/>
    <lineage>
        <taxon>Bacteria</taxon>
        <taxon>Pseudomonadati</taxon>
        <taxon>Pseudomonadota</taxon>
        <taxon>Alphaproteobacteria</taxon>
        <taxon>Hyphomicrobiales</taxon>
        <taxon>Rhizobiaceae</taxon>
        <taxon>Sinorhizobium/Ensifer group</taxon>
        <taxon>Sinorhizobium</taxon>
    </lineage>
</organism>